<protein>
    <recommendedName>
        <fullName evidence="1">Inner membrane protein</fullName>
    </recommendedName>
</protein>
<dbReference type="EMBL" id="CP013099">
    <property type="protein sequence ID" value="ALP52314.1"/>
    <property type="molecule type" value="Genomic_DNA"/>
</dbReference>
<reference evidence="3" key="1">
    <citation type="submission" date="2015-10" db="EMBL/GenBank/DDBJ databases">
        <title>Description of Candidatus Tenderia electrophaga gen. nov, sp. nov., an Uncultivated Electroautotroph from a Biocathode Enrichment.</title>
        <authorList>
            <person name="Eddie B.J."/>
            <person name="Malanoski A.P."/>
            <person name="Wang Z."/>
            <person name="Hall R.J."/>
            <person name="Oh S.D."/>
            <person name="Heiner C."/>
            <person name="Lin B."/>
            <person name="Strycharz-Glaven S.M."/>
        </authorList>
    </citation>
    <scope>NUCLEOTIDE SEQUENCE [LARGE SCALE GENOMIC DNA]</scope>
    <source>
        <strain evidence="3">NRL1</strain>
    </source>
</reference>
<dbReference type="PANTHER" id="PTHR35813">
    <property type="entry name" value="INNER MEMBRANE PROTEIN YBAN"/>
    <property type="match status" value="1"/>
</dbReference>
<evidence type="ECO:0000256" key="2">
    <source>
        <dbReference type="SAM" id="Phobius"/>
    </source>
</evidence>
<keyword evidence="4" id="KW-1185">Reference proteome</keyword>
<accession>A0A0S2TAZ5</accession>
<dbReference type="AlphaFoldDB" id="A0A0S2TAZ5"/>
<evidence type="ECO:0000313" key="4">
    <source>
        <dbReference type="Proteomes" id="UP000055136"/>
    </source>
</evidence>
<sequence length="127" mass="14006">MKPFLVILGFFFLALALLGVILPLMPTTCFVLAAAACFGKSSERFYQWLLASRVFGPMIRDWQATRSMPRRAKRVAITSILCAGTVSLVLLESGSLQLLVLALLLVPIGIILKLPTTEELTPLRNHH</sequence>
<organism evidence="3 4">
    <name type="scientific">Candidatus Tenderia electrophaga</name>
    <dbReference type="NCBI Taxonomy" id="1748243"/>
    <lineage>
        <taxon>Bacteria</taxon>
        <taxon>Pseudomonadati</taxon>
        <taxon>Pseudomonadota</taxon>
        <taxon>Gammaproteobacteria</taxon>
        <taxon>Candidatus Tenderiales</taxon>
        <taxon>Candidatus Tenderiaceae</taxon>
        <taxon>Candidatus Tenderia</taxon>
    </lineage>
</organism>
<gene>
    <name evidence="3" type="ORF">Tel_03675</name>
</gene>
<name>A0A0S2TAZ5_9GAMM</name>
<evidence type="ECO:0000256" key="1">
    <source>
        <dbReference type="PIRNR" id="PIRNR016789"/>
    </source>
</evidence>
<keyword evidence="1" id="KW-1003">Cell membrane</keyword>
<dbReference type="Pfam" id="PF04304">
    <property type="entry name" value="DUF454"/>
    <property type="match status" value="1"/>
</dbReference>
<keyword evidence="2" id="KW-0812">Transmembrane</keyword>
<keyword evidence="1 2" id="KW-0472">Membrane</keyword>
<dbReference type="Proteomes" id="UP000055136">
    <property type="component" value="Chromosome"/>
</dbReference>
<dbReference type="PIRSF" id="PIRSF016789">
    <property type="entry name" value="DUF454"/>
    <property type="match status" value="1"/>
</dbReference>
<dbReference type="InterPro" id="IPR007401">
    <property type="entry name" value="DUF454"/>
</dbReference>
<dbReference type="GO" id="GO:0005886">
    <property type="term" value="C:plasma membrane"/>
    <property type="evidence" value="ECO:0007669"/>
    <property type="project" value="UniProtKB-SubCell"/>
</dbReference>
<dbReference type="STRING" id="1748243.Tel_03675"/>
<comment type="subcellular location">
    <subcellularLocation>
        <location evidence="1">Cell inner membrane</location>
        <topology evidence="1">Multi-pass membrane protein</topology>
    </subcellularLocation>
</comment>
<dbReference type="PANTHER" id="PTHR35813:SF1">
    <property type="entry name" value="INNER MEMBRANE PROTEIN YBAN"/>
    <property type="match status" value="1"/>
</dbReference>
<keyword evidence="2" id="KW-1133">Transmembrane helix</keyword>
<feature type="transmembrane region" description="Helical" evidence="2">
    <location>
        <begin position="97"/>
        <end position="114"/>
    </location>
</feature>
<keyword evidence="1" id="KW-0997">Cell inner membrane</keyword>
<evidence type="ECO:0000313" key="3">
    <source>
        <dbReference type="EMBL" id="ALP52314.1"/>
    </source>
</evidence>
<dbReference type="KEGG" id="tee:Tel_03675"/>
<proteinExistence type="predicted"/>
<feature type="transmembrane region" description="Helical" evidence="2">
    <location>
        <begin position="74"/>
        <end position="91"/>
    </location>
</feature>